<gene>
    <name evidence="1" type="ORF">V7x_00990</name>
</gene>
<evidence type="ECO:0000313" key="2">
    <source>
        <dbReference type="Proteomes" id="UP000316476"/>
    </source>
</evidence>
<name>A0A5C6FSP2_9PLAN</name>
<comment type="caution">
    <text evidence="1">The sequence shown here is derived from an EMBL/GenBank/DDBJ whole genome shotgun (WGS) entry which is preliminary data.</text>
</comment>
<dbReference type="EMBL" id="SJPZ01000001">
    <property type="protein sequence ID" value="TWU64555.1"/>
    <property type="molecule type" value="Genomic_DNA"/>
</dbReference>
<protein>
    <submittedName>
        <fullName evidence="1">Uncharacterized protein</fullName>
    </submittedName>
</protein>
<sequence length="51" mass="5695">MMVQNSLLCAARTRFECAHRQEFEVVLCAARSVFCAFSTQKPVCVCCAHTP</sequence>
<accession>A0A5C6FSP2</accession>
<proteinExistence type="predicted"/>
<organism evidence="1 2">
    <name type="scientific">Crateriforma conspicua</name>
    <dbReference type="NCBI Taxonomy" id="2527996"/>
    <lineage>
        <taxon>Bacteria</taxon>
        <taxon>Pseudomonadati</taxon>
        <taxon>Planctomycetota</taxon>
        <taxon>Planctomycetia</taxon>
        <taxon>Planctomycetales</taxon>
        <taxon>Planctomycetaceae</taxon>
        <taxon>Crateriforma</taxon>
    </lineage>
</organism>
<reference evidence="1 2" key="1">
    <citation type="submission" date="2019-02" db="EMBL/GenBank/DDBJ databases">
        <title>Deep-cultivation of Planctomycetes and their phenomic and genomic characterization uncovers novel biology.</title>
        <authorList>
            <person name="Wiegand S."/>
            <person name="Jogler M."/>
            <person name="Boedeker C."/>
            <person name="Pinto D."/>
            <person name="Vollmers J."/>
            <person name="Rivas-Marin E."/>
            <person name="Kohn T."/>
            <person name="Peeters S.H."/>
            <person name="Heuer A."/>
            <person name="Rast P."/>
            <person name="Oberbeckmann S."/>
            <person name="Bunk B."/>
            <person name="Jeske O."/>
            <person name="Meyerdierks A."/>
            <person name="Storesund J.E."/>
            <person name="Kallscheuer N."/>
            <person name="Luecker S."/>
            <person name="Lage O.M."/>
            <person name="Pohl T."/>
            <person name="Merkel B.J."/>
            <person name="Hornburger P."/>
            <person name="Mueller R.-W."/>
            <person name="Bruemmer F."/>
            <person name="Labrenz M."/>
            <person name="Spormann A.M."/>
            <person name="Op Den Camp H."/>
            <person name="Overmann J."/>
            <person name="Amann R."/>
            <person name="Jetten M.S.M."/>
            <person name="Mascher T."/>
            <person name="Medema M.H."/>
            <person name="Devos D.P."/>
            <person name="Kaster A.-K."/>
            <person name="Ovreas L."/>
            <person name="Rohde M."/>
            <person name="Galperin M.Y."/>
            <person name="Jogler C."/>
        </authorList>
    </citation>
    <scope>NUCLEOTIDE SEQUENCE [LARGE SCALE GENOMIC DNA]</scope>
    <source>
        <strain evidence="1 2">V7</strain>
    </source>
</reference>
<dbReference type="AlphaFoldDB" id="A0A5C6FSP2"/>
<dbReference type="Proteomes" id="UP000316476">
    <property type="component" value="Unassembled WGS sequence"/>
</dbReference>
<evidence type="ECO:0000313" key="1">
    <source>
        <dbReference type="EMBL" id="TWU64555.1"/>
    </source>
</evidence>